<keyword evidence="4" id="KW-1185">Reference proteome</keyword>
<dbReference type="InterPro" id="IPR038763">
    <property type="entry name" value="DHH_sf"/>
</dbReference>
<dbReference type="PANTHER" id="PTHR47618">
    <property type="entry name" value="BIFUNCTIONAL OLIGORIBONUCLEASE AND PAP PHOSPHATASE NRNA"/>
    <property type="match status" value="1"/>
</dbReference>
<evidence type="ECO:0000313" key="3">
    <source>
        <dbReference type="EMBL" id="NPD92641.1"/>
    </source>
</evidence>
<dbReference type="InterPro" id="IPR001667">
    <property type="entry name" value="DDH_dom"/>
</dbReference>
<evidence type="ECO:0000313" key="4">
    <source>
        <dbReference type="Proteomes" id="UP000714420"/>
    </source>
</evidence>
<evidence type="ECO:0000259" key="1">
    <source>
        <dbReference type="Pfam" id="PF01368"/>
    </source>
</evidence>
<dbReference type="SUPFAM" id="SSF64182">
    <property type="entry name" value="DHH phosphoesterases"/>
    <property type="match status" value="1"/>
</dbReference>
<dbReference type="Pfam" id="PF01368">
    <property type="entry name" value="DHH"/>
    <property type="match status" value="1"/>
</dbReference>
<feature type="domain" description="DDH" evidence="1">
    <location>
        <begin position="22"/>
        <end position="172"/>
    </location>
</feature>
<feature type="domain" description="DHHA1" evidence="2">
    <location>
        <begin position="250"/>
        <end position="335"/>
    </location>
</feature>
<accession>A0ABX2AN31</accession>
<dbReference type="EMBL" id="JABKKF010000009">
    <property type="protein sequence ID" value="NPD92641.1"/>
    <property type="molecule type" value="Genomic_DNA"/>
</dbReference>
<dbReference type="Gene3D" id="3.90.1640.10">
    <property type="entry name" value="inorganic pyrophosphatase (n-terminal core)"/>
    <property type="match status" value="1"/>
</dbReference>
<protein>
    <submittedName>
        <fullName evidence="3">Bifunctional oligoribonuclease/PAP phosphatase NrnA</fullName>
    </submittedName>
</protein>
<dbReference type="InterPro" id="IPR051319">
    <property type="entry name" value="Oligoribo/pAp-PDE_c-di-AMP_PDE"/>
</dbReference>
<dbReference type="Pfam" id="PF02272">
    <property type="entry name" value="DHHA1"/>
    <property type="match status" value="1"/>
</dbReference>
<dbReference type="Gene3D" id="3.10.310.30">
    <property type="match status" value="1"/>
</dbReference>
<name>A0ABX2AN31_9BACT</name>
<reference evidence="3 4" key="1">
    <citation type="submission" date="2020-05" db="EMBL/GenBank/DDBJ databases">
        <title>Distinct polysaccharide utilization as determinants for interspecies competition between intestinal Prevotella spp.</title>
        <authorList>
            <person name="Galvez E.J.C."/>
            <person name="Iljazovic A."/>
            <person name="Strowig T."/>
        </authorList>
    </citation>
    <scope>NUCLEOTIDE SEQUENCE [LARGE SCALE GENOMIC DNA]</scope>
    <source>
        <strain evidence="3 4">PMUR</strain>
    </source>
</reference>
<comment type="caution">
    <text evidence="3">The sequence shown here is derived from an EMBL/GenBank/DDBJ whole genome shotgun (WGS) entry which is preliminary data.</text>
</comment>
<organism evidence="3 4">
    <name type="scientific">Xylanibacter muris</name>
    <dbReference type="NCBI Taxonomy" id="2736290"/>
    <lineage>
        <taxon>Bacteria</taxon>
        <taxon>Pseudomonadati</taxon>
        <taxon>Bacteroidota</taxon>
        <taxon>Bacteroidia</taxon>
        <taxon>Bacteroidales</taxon>
        <taxon>Prevotellaceae</taxon>
        <taxon>Xylanibacter</taxon>
    </lineage>
</organism>
<gene>
    <name evidence="3" type="ORF">HPS56_09860</name>
</gene>
<dbReference type="PANTHER" id="PTHR47618:SF1">
    <property type="entry name" value="BIFUNCTIONAL OLIGORIBONUCLEASE AND PAP PHOSPHATASE NRNA"/>
    <property type="match status" value="1"/>
</dbReference>
<dbReference type="InterPro" id="IPR003156">
    <property type="entry name" value="DHHA1_dom"/>
</dbReference>
<proteinExistence type="predicted"/>
<sequence>MNNLLSTTDLEKLRSFIDKAENIVIFCHINPDGDAIGSCLGWAEYLRTIGKSPSIIVPDQFPDFLMWMPNTEKIIRFDKHRETAENIMTKADLMFCLDLNDVSRTDGLGNLIQESKAKKVMFDHHLNPQLKCDIMISEPEISSTCEIVFRVVNELGDFDKMGSHFAAPIYCGMMTDTGTFTYNSTRPEIFFIISRLLTKNIDKDKIYRNVYNNYSEQRIRLIGYVLHEKLVVDARHHATFFTLTRDDLRKFNYIKGDAEGLVNMPLQIKGTKLSISLREDTEKDNIVWVSLRSVDDFPCNLVAKEFFNGGGHLNASGGRLNCSIDEAVRITKKAIEKFCS</sequence>
<evidence type="ECO:0000259" key="2">
    <source>
        <dbReference type="Pfam" id="PF02272"/>
    </source>
</evidence>
<dbReference type="Proteomes" id="UP000714420">
    <property type="component" value="Unassembled WGS sequence"/>
</dbReference>